<feature type="transmembrane region" description="Helical" evidence="2">
    <location>
        <begin position="71"/>
        <end position="89"/>
    </location>
</feature>
<feature type="transmembrane region" description="Helical" evidence="2">
    <location>
        <begin position="196"/>
        <end position="219"/>
    </location>
</feature>
<dbReference type="EMBL" id="JAQGDS010000004">
    <property type="protein sequence ID" value="KAJ6261316.1"/>
    <property type="molecule type" value="Genomic_DNA"/>
</dbReference>
<feature type="transmembrane region" description="Helical" evidence="2">
    <location>
        <begin position="118"/>
        <end position="138"/>
    </location>
</feature>
<dbReference type="PANTHER" id="PTHR31735:SF1">
    <property type="entry name" value="VACUOLAR MEMBRANE PROTEIN YPL162C"/>
    <property type="match status" value="1"/>
</dbReference>
<name>A0AAD6J393_DREDA</name>
<evidence type="ECO:0000313" key="3">
    <source>
        <dbReference type="EMBL" id="KAJ6261316.1"/>
    </source>
</evidence>
<feature type="compositionally biased region" description="Acidic residues" evidence="1">
    <location>
        <begin position="279"/>
        <end position="293"/>
    </location>
</feature>
<dbReference type="GO" id="GO:0016020">
    <property type="term" value="C:membrane"/>
    <property type="evidence" value="ECO:0007669"/>
    <property type="project" value="TreeGrafter"/>
</dbReference>
<dbReference type="InterPro" id="IPR022127">
    <property type="entry name" value="STIMATE/YPL162C"/>
</dbReference>
<gene>
    <name evidence="3" type="ORF">Dda_3985</name>
</gene>
<keyword evidence="2" id="KW-0472">Membrane</keyword>
<dbReference type="Pfam" id="PF12400">
    <property type="entry name" value="STIMATE"/>
    <property type="match status" value="2"/>
</dbReference>
<feature type="compositionally biased region" description="Polar residues" evidence="1">
    <location>
        <begin position="338"/>
        <end position="347"/>
    </location>
</feature>
<dbReference type="AlphaFoldDB" id="A0AAD6J393"/>
<feature type="transmembrane region" description="Helical" evidence="2">
    <location>
        <begin position="27"/>
        <end position="50"/>
    </location>
</feature>
<protein>
    <submittedName>
        <fullName evidence="3">Vacuolar membrane protein</fullName>
    </submittedName>
</protein>
<feature type="compositionally biased region" description="Basic and acidic residues" evidence="1">
    <location>
        <begin position="385"/>
        <end position="405"/>
    </location>
</feature>
<comment type="caution">
    <text evidence="3">The sequence shown here is derived from an EMBL/GenBank/DDBJ whole genome shotgun (WGS) entry which is preliminary data.</text>
</comment>
<reference evidence="3" key="1">
    <citation type="submission" date="2023-01" db="EMBL/GenBank/DDBJ databases">
        <title>The chitinases involved in constricting ring structure development in the nematode-trapping fungus Drechslerella dactyloides.</title>
        <authorList>
            <person name="Wang R."/>
            <person name="Zhang L."/>
            <person name="Tang P."/>
            <person name="Li S."/>
            <person name="Liang L."/>
        </authorList>
    </citation>
    <scope>NUCLEOTIDE SEQUENCE</scope>
    <source>
        <strain evidence="3">YMF1.00031</strain>
    </source>
</reference>
<feature type="transmembrane region" description="Helical" evidence="2">
    <location>
        <begin position="239"/>
        <end position="258"/>
    </location>
</feature>
<accession>A0AAD6J393</accession>
<evidence type="ECO:0000313" key="4">
    <source>
        <dbReference type="Proteomes" id="UP001221413"/>
    </source>
</evidence>
<evidence type="ECO:0000256" key="2">
    <source>
        <dbReference type="SAM" id="Phobius"/>
    </source>
</evidence>
<feature type="compositionally biased region" description="Basic and acidic residues" evidence="1">
    <location>
        <begin position="306"/>
        <end position="316"/>
    </location>
</feature>
<keyword evidence="4" id="KW-1185">Reference proteome</keyword>
<dbReference type="PANTHER" id="PTHR31735">
    <property type="entry name" value="VACUOLAR MEMBRANE PROTEIN YPL162C"/>
    <property type="match status" value="1"/>
</dbReference>
<organism evidence="3 4">
    <name type="scientific">Drechslerella dactyloides</name>
    <name type="common">Nematode-trapping fungus</name>
    <name type="synonym">Arthrobotrys dactyloides</name>
    <dbReference type="NCBI Taxonomy" id="74499"/>
    <lineage>
        <taxon>Eukaryota</taxon>
        <taxon>Fungi</taxon>
        <taxon>Dikarya</taxon>
        <taxon>Ascomycota</taxon>
        <taxon>Pezizomycotina</taxon>
        <taxon>Orbiliomycetes</taxon>
        <taxon>Orbiliales</taxon>
        <taxon>Orbiliaceae</taxon>
        <taxon>Drechslerella</taxon>
    </lineage>
</organism>
<dbReference type="Proteomes" id="UP001221413">
    <property type="component" value="Unassembled WGS sequence"/>
</dbReference>
<feature type="compositionally biased region" description="Low complexity" evidence="1">
    <location>
        <begin position="326"/>
        <end position="336"/>
    </location>
</feature>
<keyword evidence="2" id="KW-1133">Transmembrane helix</keyword>
<sequence length="418" mass="46368">MTLLASTDLMLRVPVHARRSAAQVTNIYTSVPALLVQAALGALALLSLVYKRWRERPQRPVKIWFFDASKQVVGSILVHIANLLLAMLSSGKFDTTPHPGRALIRRWDDGYHPNPCSFYLLNLAIDTTVGIAILIYALRLLTYLCEQLPPDNAFSHGITSGDYGHPPKASNWIKQSGITPRTLHQAFQKLTFTLTVLYFAGLMIMKLVVALLFAIFPVVLGKFGDFLLGWTEGNRKVQIAFVMFIFPLIMNAVQYYIIDTFIKKQEAKSPHLPVSIDGDSSDDDDAFGDEDDTERASFAKRGRRGSRGEQYDEVPHDMNTPQLQPSSAAGAAAGGSRQKLNGGQTRTRSFEDSSYVYSTDEDDEHAITAAEGKTTLPKSQRGKRKGEAGGEGERKNGNIRMKIDEYDPEVDGDNTVRR</sequence>
<keyword evidence="2" id="KW-0812">Transmembrane</keyword>
<evidence type="ECO:0000256" key="1">
    <source>
        <dbReference type="SAM" id="MobiDB-lite"/>
    </source>
</evidence>
<proteinExistence type="predicted"/>
<feature type="region of interest" description="Disordered" evidence="1">
    <location>
        <begin position="271"/>
        <end position="418"/>
    </location>
</feature>